<sequence length="360" mass="39765">MASPLKTVLQDGALLEANAHLNDLMTSSGSFLLSAPLPIAGVTYEEQEGEKERALFNENAATSDSLDAWFDRSQTQALIVQKQGRIVYQRYSPDADDGRAINAMSMTKAIVAILIGIAIDEGLIHSEKDSISMYLPQITQPPEDPITLRDLLRHTSGIESASKDITATLKGNPLITPLSEISFKGDRLFRYDNINYHLLSLVLKKLYKQPLNQLIENKLWQPLKLEEASVIDTAGYCCMFATARSWLKIGSLFLNPNNHIVSSGWIEKMVEDSVIPEWFFVQATGKSVGNTYGYHIYGGLPGSPEVFWIEGLGLQLVMVNPQTETVIVRLGGIPSALNVFSNRHDDSIIAPLLNILMTDS</sequence>
<dbReference type="eggNOG" id="COG1680">
    <property type="taxonomic scope" value="Bacteria"/>
</dbReference>
<evidence type="ECO:0000259" key="1">
    <source>
        <dbReference type="Pfam" id="PF00144"/>
    </source>
</evidence>
<evidence type="ECO:0000313" key="2">
    <source>
        <dbReference type="EMBL" id="EAS47233.1"/>
    </source>
</evidence>
<keyword evidence="3" id="KW-1185">Reference proteome</keyword>
<dbReference type="SUPFAM" id="SSF56601">
    <property type="entry name" value="beta-lactamase/transpeptidase-like"/>
    <property type="match status" value="1"/>
</dbReference>
<dbReference type="InterPro" id="IPR012338">
    <property type="entry name" value="Beta-lactam/transpept-like"/>
</dbReference>
<dbReference type="InterPro" id="IPR050789">
    <property type="entry name" value="Diverse_Enzym_Activities"/>
</dbReference>
<dbReference type="STRING" id="314287.GB2207_11468"/>
<accession>Q1YSH3</accession>
<dbReference type="PANTHER" id="PTHR43283:SF7">
    <property type="entry name" value="BETA-LACTAMASE-RELATED DOMAIN-CONTAINING PROTEIN"/>
    <property type="match status" value="1"/>
</dbReference>
<protein>
    <recommendedName>
        <fullName evidence="1">Beta-lactamase-related domain-containing protein</fullName>
    </recommendedName>
</protein>
<dbReference type="InterPro" id="IPR001466">
    <property type="entry name" value="Beta-lactam-related"/>
</dbReference>
<dbReference type="Gene3D" id="3.40.710.10">
    <property type="entry name" value="DD-peptidase/beta-lactamase superfamily"/>
    <property type="match status" value="1"/>
</dbReference>
<proteinExistence type="predicted"/>
<dbReference type="AlphaFoldDB" id="Q1YSH3"/>
<organism evidence="2 3">
    <name type="scientific">gamma proteobacterium HTCC2207</name>
    <dbReference type="NCBI Taxonomy" id="314287"/>
    <lineage>
        <taxon>Bacteria</taxon>
        <taxon>Pseudomonadati</taxon>
        <taxon>Pseudomonadota</taxon>
        <taxon>Gammaproteobacteria</taxon>
        <taxon>Cellvibrionales</taxon>
        <taxon>Porticoccaceae</taxon>
        <taxon>SAR92 clade</taxon>
    </lineage>
</organism>
<feature type="domain" description="Beta-lactamase-related" evidence="1">
    <location>
        <begin position="77"/>
        <end position="330"/>
    </location>
</feature>
<dbReference type="Proteomes" id="UP000005555">
    <property type="component" value="Unassembled WGS sequence"/>
</dbReference>
<comment type="caution">
    <text evidence="2">The sequence shown here is derived from an EMBL/GenBank/DDBJ whole genome shotgun (WGS) entry which is preliminary data.</text>
</comment>
<reference evidence="2 3" key="1">
    <citation type="submission" date="2006-03" db="EMBL/GenBank/DDBJ databases">
        <authorList>
            <person name="Giovannoni S.J."/>
            <person name="Cho J.-C."/>
            <person name="Ferriera S."/>
            <person name="Johnson J."/>
            <person name="Kravitz S."/>
            <person name="Halpern A."/>
            <person name="Remington K."/>
            <person name="Beeson K."/>
            <person name="Tran B."/>
            <person name="Rogers Y.-H."/>
            <person name="Friedman R."/>
            <person name="Venter J.C."/>
        </authorList>
    </citation>
    <scope>NUCLEOTIDE SEQUENCE [LARGE SCALE GENOMIC DNA]</scope>
    <source>
        <strain evidence="2 3">HTCC2207</strain>
    </source>
</reference>
<dbReference type="HOGENOM" id="CLU_768943_0_0_6"/>
<gene>
    <name evidence="2" type="ORF">GB2207_11468</name>
</gene>
<dbReference type="PANTHER" id="PTHR43283">
    <property type="entry name" value="BETA-LACTAMASE-RELATED"/>
    <property type="match status" value="1"/>
</dbReference>
<dbReference type="Pfam" id="PF00144">
    <property type="entry name" value="Beta-lactamase"/>
    <property type="match status" value="1"/>
</dbReference>
<name>Q1YSH3_9GAMM</name>
<dbReference type="EMBL" id="AAPI01000003">
    <property type="protein sequence ID" value="EAS47233.1"/>
    <property type="molecule type" value="Genomic_DNA"/>
</dbReference>
<evidence type="ECO:0000313" key="3">
    <source>
        <dbReference type="Proteomes" id="UP000005555"/>
    </source>
</evidence>